<dbReference type="EMBL" id="RWGY01000039">
    <property type="protein sequence ID" value="TVU11127.1"/>
    <property type="molecule type" value="Genomic_DNA"/>
</dbReference>
<comment type="caution">
    <text evidence="5">The sequence shown here is derived from an EMBL/GenBank/DDBJ whole genome shotgun (WGS) entry which is preliminary data.</text>
</comment>
<dbReference type="InterPro" id="IPR023796">
    <property type="entry name" value="Serpin_dom"/>
</dbReference>
<evidence type="ECO:0000256" key="1">
    <source>
        <dbReference type="ARBA" id="ARBA00009500"/>
    </source>
</evidence>
<dbReference type="Gene3D" id="3.30.497.10">
    <property type="entry name" value="Antithrombin, subunit I, domain 2"/>
    <property type="match status" value="2"/>
</dbReference>
<accession>A0A5J9TIV2</accession>
<dbReference type="InterPro" id="IPR042178">
    <property type="entry name" value="Serpin_sf_1"/>
</dbReference>
<dbReference type="Gene3D" id="2.30.39.10">
    <property type="entry name" value="Alpha-1-antitrypsin, domain 1"/>
    <property type="match status" value="2"/>
</dbReference>
<evidence type="ECO:0000256" key="3">
    <source>
        <dbReference type="SAM" id="MobiDB-lite"/>
    </source>
</evidence>
<name>A0A5J9TIV2_9POAL</name>
<organism evidence="5 6">
    <name type="scientific">Eragrostis curvula</name>
    <name type="common">weeping love grass</name>
    <dbReference type="NCBI Taxonomy" id="38414"/>
    <lineage>
        <taxon>Eukaryota</taxon>
        <taxon>Viridiplantae</taxon>
        <taxon>Streptophyta</taxon>
        <taxon>Embryophyta</taxon>
        <taxon>Tracheophyta</taxon>
        <taxon>Spermatophyta</taxon>
        <taxon>Magnoliopsida</taxon>
        <taxon>Liliopsida</taxon>
        <taxon>Poales</taxon>
        <taxon>Poaceae</taxon>
        <taxon>PACMAD clade</taxon>
        <taxon>Chloridoideae</taxon>
        <taxon>Eragrostideae</taxon>
        <taxon>Eragrostidinae</taxon>
        <taxon>Eragrostis</taxon>
    </lineage>
</organism>
<dbReference type="GO" id="GO:0004867">
    <property type="term" value="F:serine-type endopeptidase inhibitor activity"/>
    <property type="evidence" value="ECO:0007669"/>
    <property type="project" value="InterPro"/>
</dbReference>
<reference evidence="5 6" key="1">
    <citation type="journal article" date="2019" name="Sci. Rep.">
        <title>A high-quality genome of Eragrostis curvula grass provides insights into Poaceae evolution and supports new strategies to enhance forage quality.</title>
        <authorList>
            <person name="Carballo J."/>
            <person name="Santos B.A.C.M."/>
            <person name="Zappacosta D."/>
            <person name="Garbus I."/>
            <person name="Selva J.P."/>
            <person name="Gallo C.A."/>
            <person name="Diaz A."/>
            <person name="Albertini E."/>
            <person name="Caccamo M."/>
            <person name="Echenique V."/>
        </authorList>
    </citation>
    <scope>NUCLEOTIDE SEQUENCE [LARGE SCALE GENOMIC DNA]</scope>
    <source>
        <strain evidence="6">cv. Victoria</strain>
        <tissue evidence="5">Leaf</tissue>
    </source>
</reference>
<feature type="region of interest" description="Disordered" evidence="3">
    <location>
        <begin position="483"/>
        <end position="504"/>
    </location>
</feature>
<dbReference type="Proteomes" id="UP000324897">
    <property type="component" value="Chromosome 3"/>
</dbReference>
<dbReference type="SUPFAM" id="SSF56574">
    <property type="entry name" value="Serpins"/>
    <property type="match status" value="2"/>
</dbReference>
<dbReference type="AlphaFoldDB" id="A0A5J9TIV2"/>
<protein>
    <recommendedName>
        <fullName evidence="4">Serpin domain-containing protein</fullName>
    </recommendedName>
</protein>
<proteinExistence type="inferred from homology"/>
<sequence length="858" mass="93190">MEQEEAQGPSKKPRLSSSTGGDALTAFTLRLAKKLSLGRSDGSQQQQQQQIRNVVFSPLSIYAALALVAAGARGATLDEILLLLGAASRDELAEFARAVADRVLLKTDDDGSSSSEDKGGPRVTFAGGVWHDKTVALRPAYRAAAGESYKAITRAADFKEQAEEAREEINRWVAEATNQLITSLLPPGSVNRTTRIVLANAVYFNGTWADPFARKHTTDRRFHRLDGTAVDAPFMKSKRDQFVASHDGFKVLKLPYKTRRRNNPPSVAGAGDDDEGPRLSMCVFLPDARDGLPHLVEMMAASSDHHPNFWLRDHLPTRRVRVTEFLLPKFKLSFSRRIDGVLKDMGVKAAFDAQQADLGDMFEGAGSGSSKLAVEQVFHKAVIDVNEEGTEAAAATAFIVRKMARVCKPLDFVADHPFVFFVMEEVSGAVVFAGHVLDPTRSTCTLSLKLAATEEESIENIGDGHAAVYTSIDAYTPGHSSRSIAMESHDASASKKPRRSAGPGSPKWFDSFEVKTSLPVWRILEMHNLVYIENKGGGRVAGAKRKFERLVDTSIDAFYSSLYTPGHPSRPIAMESHDASASKKPRRSAGPGSLTALTLRLAKYFAAAEQSSSTENGGGGGSKNLIFSPLSVYAALALVAAGAQGGTLDELLAALGAASRDELAEFVRGVAERALADGSGSGGPRVAFACGVWHDQTRPLKPAYRDAAVASYKATTRAVDFREQSSAAVEEINRWVAEATHNLIPKVVSPSSLNPRTRLVLTNAIYFKGKWDKPFSKDSTKVDKFHCLDGTAVDAPRMCKSRGRQLIAVHDGFKVLMLPYKAPAVGRNATTNQRRDPVTQVPHERLPPRRARRLMEPR</sequence>
<evidence type="ECO:0000313" key="6">
    <source>
        <dbReference type="Proteomes" id="UP000324897"/>
    </source>
</evidence>
<dbReference type="InterPro" id="IPR036186">
    <property type="entry name" value="Serpin_sf"/>
</dbReference>
<dbReference type="Gramene" id="TVU11127">
    <property type="protein sequence ID" value="TVU11127"/>
    <property type="gene ID" value="EJB05_44693"/>
</dbReference>
<gene>
    <name evidence="5" type="ORF">EJB05_44693</name>
</gene>
<dbReference type="PANTHER" id="PTHR11461">
    <property type="entry name" value="SERINE PROTEASE INHIBITOR, SERPIN"/>
    <property type="match status" value="1"/>
</dbReference>
<feature type="non-terminal residue" evidence="5">
    <location>
        <position position="1"/>
    </location>
</feature>
<dbReference type="PANTHER" id="PTHR11461:SF379">
    <property type="entry name" value="SERPIN DOMAIN-CONTAINING PROTEIN"/>
    <property type="match status" value="1"/>
</dbReference>
<dbReference type="PROSITE" id="PS00284">
    <property type="entry name" value="SERPIN"/>
    <property type="match status" value="1"/>
</dbReference>
<dbReference type="InterPro" id="IPR042185">
    <property type="entry name" value="Serpin_sf_2"/>
</dbReference>
<feature type="compositionally biased region" description="Basic and acidic residues" evidence="3">
    <location>
        <begin position="833"/>
        <end position="858"/>
    </location>
</feature>
<evidence type="ECO:0000313" key="5">
    <source>
        <dbReference type="EMBL" id="TVU11127.1"/>
    </source>
</evidence>
<dbReference type="GO" id="GO:0005615">
    <property type="term" value="C:extracellular space"/>
    <property type="evidence" value="ECO:0007669"/>
    <property type="project" value="InterPro"/>
</dbReference>
<feature type="domain" description="Serpin" evidence="4">
    <location>
        <begin position="40"/>
        <end position="439"/>
    </location>
</feature>
<comment type="similarity">
    <text evidence="1 2">Belongs to the serpin family.</text>
</comment>
<dbReference type="CDD" id="cd02043">
    <property type="entry name" value="serpinP_plants"/>
    <property type="match status" value="1"/>
</dbReference>
<keyword evidence="6" id="KW-1185">Reference proteome</keyword>
<feature type="region of interest" description="Disordered" evidence="3">
    <location>
        <begin position="569"/>
        <end position="592"/>
    </location>
</feature>
<evidence type="ECO:0000256" key="2">
    <source>
        <dbReference type="RuleBase" id="RU000411"/>
    </source>
</evidence>
<feature type="region of interest" description="Disordered" evidence="3">
    <location>
        <begin position="1"/>
        <end position="21"/>
    </location>
</feature>
<dbReference type="InterPro" id="IPR023795">
    <property type="entry name" value="Serpin_CS"/>
</dbReference>
<dbReference type="InterPro" id="IPR000215">
    <property type="entry name" value="Serpin_fam"/>
</dbReference>
<dbReference type="SMART" id="SM00093">
    <property type="entry name" value="SERPIN"/>
    <property type="match status" value="1"/>
</dbReference>
<feature type="region of interest" description="Disordered" evidence="3">
    <location>
        <begin position="826"/>
        <end position="858"/>
    </location>
</feature>
<dbReference type="Pfam" id="PF00079">
    <property type="entry name" value="Serpin"/>
    <property type="match status" value="2"/>
</dbReference>
<evidence type="ECO:0000259" key="4">
    <source>
        <dbReference type="SMART" id="SM00093"/>
    </source>
</evidence>
<dbReference type="OrthoDB" id="1063785at2759"/>